<dbReference type="RefSeq" id="WP_100001715.1">
    <property type="nucleotide sequence ID" value="NZ_CP017941.1"/>
</dbReference>
<keyword evidence="2 9" id="KW-0813">Transport</keyword>
<keyword evidence="7 9" id="KW-0472">Membrane</keyword>
<dbReference type="InterPro" id="IPR007387">
    <property type="entry name" value="TRAP_DctQ"/>
</dbReference>
<sequence length="191" mass="20703">MARIIEFCFLMLKVAIALLLAGMVVLVFGNVVLRYAFNQGITYSEELARLFFIWLTFLGAVVAMHEHGHLGVDSVIRRLPPNIAKAAVLAGHFLMLVATWLLISGSWDQTLINLHVKAPATGISMAFFYGAGLAFGVPAFLILLWDAFCVATGRIDLATAELVRDSEEQIADDDHSSTGLGRPVNTLGSQG</sequence>
<reference evidence="13" key="1">
    <citation type="journal article" date="2017" name="Int J Environ Stud">
        <title>Does the Miocene-Pliocene relict legume Oxytropis triphylla form nitrogen-fixing nodules with a combination of bacterial strains?</title>
        <authorList>
            <person name="Safronova V."/>
            <person name="Belimov A."/>
            <person name="Sazanova A."/>
            <person name="Kuznetsova I."/>
            <person name="Popova J."/>
            <person name="Andronov E."/>
            <person name="Verkhozina A."/>
            <person name="Tikhonovich I."/>
        </authorList>
    </citation>
    <scope>NUCLEOTIDE SEQUENCE [LARGE SCALE GENOMIC DNA]</scope>
    <source>
        <strain evidence="13">Tri-38</strain>
    </source>
</reference>
<dbReference type="AlphaFoldDB" id="A0A2N9VV61"/>
<evidence type="ECO:0000259" key="11">
    <source>
        <dbReference type="Pfam" id="PF04290"/>
    </source>
</evidence>
<keyword evidence="5 9" id="KW-0812">Transmembrane</keyword>
<evidence type="ECO:0000256" key="3">
    <source>
        <dbReference type="ARBA" id="ARBA00022475"/>
    </source>
</evidence>
<dbReference type="Pfam" id="PF04290">
    <property type="entry name" value="DctQ"/>
    <property type="match status" value="1"/>
</dbReference>
<accession>A0A2N9VV61</accession>
<comment type="subunit">
    <text evidence="9">The complex comprises the extracytoplasmic solute receptor protein and the two transmembrane proteins.</text>
</comment>
<dbReference type="PANTHER" id="PTHR35011:SF2">
    <property type="entry name" value="2,3-DIKETO-L-GULONATE TRAP TRANSPORTER SMALL PERMEASE PROTEIN YIAM"/>
    <property type="match status" value="1"/>
</dbReference>
<dbReference type="GO" id="GO:0022857">
    <property type="term" value="F:transmembrane transporter activity"/>
    <property type="evidence" value="ECO:0007669"/>
    <property type="project" value="UniProtKB-UniRule"/>
</dbReference>
<keyword evidence="4 9" id="KW-0997">Cell inner membrane</keyword>
<feature type="transmembrane region" description="Helical" evidence="9">
    <location>
        <begin position="48"/>
        <end position="65"/>
    </location>
</feature>
<evidence type="ECO:0000256" key="4">
    <source>
        <dbReference type="ARBA" id="ARBA00022519"/>
    </source>
</evidence>
<evidence type="ECO:0000313" key="13">
    <source>
        <dbReference type="Proteomes" id="UP000232163"/>
    </source>
</evidence>
<feature type="domain" description="Tripartite ATP-independent periplasmic transporters DctQ component" evidence="11">
    <location>
        <begin position="23"/>
        <end position="145"/>
    </location>
</feature>
<evidence type="ECO:0000256" key="9">
    <source>
        <dbReference type="RuleBase" id="RU369079"/>
    </source>
</evidence>
<dbReference type="GO" id="GO:0015740">
    <property type="term" value="P:C4-dicarboxylate transport"/>
    <property type="evidence" value="ECO:0007669"/>
    <property type="project" value="TreeGrafter"/>
</dbReference>
<comment type="function">
    <text evidence="9">Part of the tripartite ATP-independent periplasmic (TRAP) transport system.</text>
</comment>
<feature type="region of interest" description="Disordered" evidence="10">
    <location>
        <begin position="168"/>
        <end position="191"/>
    </location>
</feature>
<dbReference type="KEGG" id="pht:BLM14_19980"/>
<feature type="transmembrane region" description="Helical" evidence="9">
    <location>
        <begin position="86"/>
        <end position="103"/>
    </location>
</feature>
<dbReference type="OrthoDB" id="7843639at2"/>
<proteinExistence type="inferred from homology"/>
<protein>
    <recommendedName>
        <fullName evidence="9">TRAP transporter small permease protein</fullName>
    </recommendedName>
</protein>
<evidence type="ECO:0000256" key="7">
    <source>
        <dbReference type="ARBA" id="ARBA00023136"/>
    </source>
</evidence>
<evidence type="ECO:0000256" key="6">
    <source>
        <dbReference type="ARBA" id="ARBA00022989"/>
    </source>
</evidence>
<feature type="transmembrane region" description="Helical" evidence="9">
    <location>
        <begin position="123"/>
        <end position="145"/>
    </location>
</feature>
<feature type="transmembrane region" description="Helical" evidence="9">
    <location>
        <begin position="7"/>
        <end position="28"/>
    </location>
</feature>
<evidence type="ECO:0000256" key="2">
    <source>
        <dbReference type="ARBA" id="ARBA00022448"/>
    </source>
</evidence>
<evidence type="ECO:0000256" key="5">
    <source>
        <dbReference type="ARBA" id="ARBA00022692"/>
    </source>
</evidence>
<dbReference type="Proteomes" id="UP000232163">
    <property type="component" value="Unassembled WGS sequence"/>
</dbReference>
<organism evidence="12 13">
    <name type="scientific">Phyllobacterium zundukense</name>
    <dbReference type="NCBI Taxonomy" id="1867719"/>
    <lineage>
        <taxon>Bacteria</taxon>
        <taxon>Pseudomonadati</taxon>
        <taxon>Pseudomonadota</taxon>
        <taxon>Alphaproteobacteria</taxon>
        <taxon>Hyphomicrobiales</taxon>
        <taxon>Phyllobacteriaceae</taxon>
        <taxon>Phyllobacterium</taxon>
    </lineage>
</organism>
<keyword evidence="3" id="KW-1003">Cell membrane</keyword>
<comment type="caution">
    <text evidence="12">The sequence shown here is derived from an EMBL/GenBank/DDBJ whole genome shotgun (WGS) entry which is preliminary data.</text>
</comment>
<gene>
    <name evidence="12" type="ORF">B5P45_17830</name>
</gene>
<evidence type="ECO:0000313" key="12">
    <source>
        <dbReference type="EMBL" id="PIO43379.1"/>
    </source>
</evidence>
<dbReference type="InterPro" id="IPR055348">
    <property type="entry name" value="DctQ"/>
</dbReference>
<name>A0A2N9VV61_9HYPH</name>
<evidence type="ECO:0000256" key="1">
    <source>
        <dbReference type="ARBA" id="ARBA00004429"/>
    </source>
</evidence>
<keyword evidence="6 9" id="KW-1133">Transmembrane helix</keyword>
<dbReference type="PANTHER" id="PTHR35011">
    <property type="entry name" value="2,3-DIKETO-L-GULONATE TRAP TRANSPORTER SMALL PERMEASE PROTEIN YIAM"/>
    <property type="match status" value="1"/>
</dbReference>
<comment type="similarity">
    <text evidence="8 9">Belongs to the TRAP transporter small permease family.</text>
</comment>
<evidence type="ECO:0000256" key="8">
    <source>
        <dbReference type="ARBA" id="ARBA00038436"/>
    </source>
</evidence>
<keyword evidence="13" id="KW-1185">Reference proteome</keyword>
<dbReference type="GO" id="GO:0005886">
    <property type="term" value="C:plasma membrane"/>
    <property type="evidence" value="ECO:0007669"/>
    <property type="project" value="UniProtKB-SubCell"/>
</dbReference>
<evidence type="ECO:0000256" key="10">
    <source>
        <dbReference type="SAM" id="MobiDB-lite"/>
    </source>
</evidence>
<dbReference type="EMBL" id="MZMT01000040">
    <property type="protein sequence ID" value="PIO43379.1"/>
    <property type="molecule type" value="Genomic_DNA"/>
</dbReference>
<comment type="subcellular location">
    <subcellularLocation>
        <location evidence="1 9">Cell inner membrane</location>
        <topology evidence="1 9">Multi-pass membrane protein</topology>
    </subcellularLocation>
</comment>